<reference evidence="3" key="1">
    <citation type="submission" date="2021-11" db="EMBL/GenBank/DDBJ databases">
        <title>Description of a new species Pelosinus isolated from the bottom sediments of Lake Baikal.</title>
        <authorList>
            <person name="Zakharyuk A."/>
        </authorList>
    </citation>
    <scope>NUCLEOTIDE SEQUENCE</scope>
    <source>
        <strain evidence="3">Bkl1</strain>
    </source>
</reference>
<organism evidence="3 4">
    <name type="scientific">Pelosinus baikalensis</name>
    <dbReference type="NCBI Taxonomy" id="2892015"/>
    <lineage>
        <taxon>Bacteria</taxon>
        <taxon>Bacillati</taxon>
        <taxon>Bacillota</taxon>
        <taxon>Negativicutes</taxon>
        <taxon>Selenomonadales</taxon>
        <taxon>Sporomusaceae</taxon>
        <taxon>Pelosinus</taxon>
    </lineage>
</organism>
<proteinExistence type="inferred from homology"/>
<dbReference type="InterPro" id="IPR004165">
    <property type="entry name" value="CoA_trans_fam_I"/>
</dbReference>
<dbReference type="Pfam" id="PF01144">
    <property type="entry name" value="CoA_trans"/>
    <property type="match status" value="1"/>
</dbReference>
<dbReference type="PANTHER" id="PTHR13707">
    <property type="entry name" value="KETOACID-COENZYME A TRANSFERASE"/>
    <property type="match status" value="1"/>
</dbReference>
<name>A0ABS8HU41_9FIRM</name>
<dbReference type="InterPro" id="IPR037171">
    <property type="entry name" value="NagB/RpiA_transferase-like"/>
</dbReference>
<sequence length="220" mass="23498">MMNKHVTIEEVGQSFKDGMTVMVGGFLGVGTPEVLVQAILDREIKDLTLIVTDTGFIDKGVGPLIVKRLVKHVIASHIGTNVETGKQMIQEQLSVELVPQGTLAERIRCGGSGLGGVLTSTGIGTIVEANKEKIWVDGVEYLIEKALRADLALLKAKKADKAGNLVYDKSARNFNPVMALAADLVIVQVDEIVEIGEIDPDEVMTPGVLVDQIICIGGAR</sequence>
<keyword evidence="4" id="KW-1185">Reference proteome</keyword>
<dbReference type="SUPFAM" id="SSF100950">
    <property type="entry name" value="NagB/RpiA/CoA transferase-like"/>
    <property type="match status" value="1"/>
</dbReference>
<evidence type="ECO:0000313" key="4">
    <source>
        <dbReference type="Proteomes" id="UP001165492"/>
    </source>
</evidence>
<dbReference type="NCBIfam" id="NF007394">
    <property type="entry name" value="PRK09920.1"/>
    <property type="match status" value="1"/>
</dbReference>
<dbReference type="PANTHER" id="PTHR13707:SF60">
    <property type="entry name" value="ACETATE COA-TRANSFERASE SUBUNIT ALPHA"/>
    <property type="match status" value="1"/>
</dbReference>
<dbReference type="InterPro" id="IPR012792">
    <property type="entry name" value="3-oxoacid_CoA-transf_A"/>
</dbReference>
<dbReference type="EMBL" id="JAJHJB010000020">
    <property type="protein sequence ID" value="MCC5466600.1"/>
    <property type="molecule type" value="Genomic_DNA"/>
</dbReference>
<evidence type="ECO:0000256" key="1">
    <source>
        <dbReference type="ARBA" id="ARBA00005612"/>
    </source>
</evidence>
<comment type="caution">
    <text evidence="3">The sequence shown here is derived from an EMBL/GenBank/DDBJ whole genome shotgun (WGS) entry which is preliminary data.</text>
</comment>
<dbReference type="EC" id="2.8.3.9" evidence="3"/>
<keyword evidence="2 3" id="KW-0808">Transferase</keyword>
<comment type="similarity">
    <text evidence="1">Belongs to the 3-oxoacid CoA-transferase subunit A family.</text>
</comment>
<gene>
    <name evidence="3" type="primary">atoD</name>
    <name evidence="3" type="ORF">LMF89_14720</name>
</gene>
<evidence type="ECO:0000313" key="3">
    <source>
        <dbReference type="EMBL" id="MCC5466600.1"/>
    </source>
</evidence>
<dbReference type="Gene3D" id="3.40.1080.10">
    <property type="entry name" value="Glutaconate Coenzyme A-transferase"/>
    <property type="match status" value="1"/>
</dbReference>
<accession>A0ABS8HU41</accession>
<protein>
    <submittedName>
        <fullName evidence="3">Acetate CoA-transferase subunit alpha</fullName>
        <ecNumber evidence="3">2.8.3.9</ecNumber>
    </submittedName>
</protein>
<dbReference type="PROSITE" id="PS01273">
    <property type="entry name" value="COA_TRANSF_1"/>
    <property type="match status" value="1"/>
</dbReference>
<evidence type="ECO:0000256" key="2">
    <source>
        <dbReference type="ARBA" id="ARBA00022679"/>
    </source>
</evidence>
<dbReference type="GO" id="GO:0047371">
    <property type="term" value="F:butyrate-acetoacetate CoA-transferase activity"/>
    <property type="evidence" value="ECO:0007669"/>
    <property type="project" value="UniProtKB-EC"/>
</dbReference>
<dbReference type="InterPro" id="IPR004163">
    <property type="entry name" value="CoA_transf_BS"/>
</dbReference>
<dbReference type="NCBIfam" id="TIGR02429">
    <property type="entry name" value="pcaI_scoA_fam"/>
    <property type="match status" value="1"/>
</dbReference>
<dbReference type="Proteomes" id="UP001165492">
    <property type="component" value="Unassembled WGS sequence"/>
</dbReference>
<dbReference type="SMART" id="SM00882">
    <property type="entry name" value="CoA_trans"/>
    <property type="match status" value="1"/>
</dbReference>